<dbReference type="RefSeq" id="WP_123164970.1">
    <property type="nucleotide sequence ID" value="NZ_RIAX01000004.1"/>
</dbReference>
<dbReference type="AlphaFoldDB" id="A0A3M8P7W9"/>
<evidence type="ECO:0000256" key="6">
    <source>
        <dbReference type="ARBA" id="ARBA00023136"/>
    </source>
</evidence>
<organism evidence="9 10">
    <name type="scientific">Planococcus salinus</name>
    <dbReference type="NCBI Taxonomy" id="1848460"/>
    <lineage>
        <taxon>Bacteria</taxon>
        <taxon>Bacillati</taxon>
        <taxon>Bacillota</taxon>
        <taxon>Bacilli</taxon>
        <taxon>Bacillales</taxon>
        <taxon>Caryophanaceae</taxon>
        <taxon>Planococcus</taxon>
    </lineage>
</organism>
<dbReference type="GO" id="GO:0005886">
    <property type="term" value="C:plasma membrane"/>
    <property type="evidence" value="ECO:0007669"/>
    <property type="project" value="UniProtKB-SubCell"/>
</dbReference>
<feature type="transmembrane region" description="Helical" evidence="7">
    <location>
        <begin position="314"/>
        <end position="336"/>
    </location>
</feature>
<feature type="transmembrane region" description="Helical" evidence="7">
    <location>
        <begin position="366"/>
        <end position="395"/>
    </location>
</feature>
<evidence type="ECO:0000256" key="1">
    <source>
        <dbReference type="ARBA" id="ARBA00004429"/>
    </source>
</evidence>
<feature type="transmembrane region" description="Helical" evidence="7">
    <location>
        <begin position="343"/>
        <end position="360"/>
    </location>
</feature>
<accession>A0A3M8P7W9</accession>
<protein>
    <submittedName>
        <fullName evidence="9">TRAP transporter large permease</fullName>
    </submittedName>
</protein>
<feature type="transmembrane region" description="Helical" evidence="7">
    <location>
        <begin position="252"/>
        <end position="269"/>
    </location>
</feature>
<proteinExistence type="predicted"/>
<dbReference type="InterPro" id="IPR004681">
    <property type="entry name" value="TRAP_DctM"/>
</dbReference>
<name>A0A3M8P7W9_9BACL</name>
<evidence type="ECO:0000256" key="5">
    <source>
        <dbReference type="ARBA" id="ARBA00022989"/>
    </source>
</evidence>
<feature type="transmembrane region" description="Helical" evidence="7">
    <location>
        <begin position="60"/>
        <end position="81"/>
    </location>
</feature>
<comment type="subcellular location">
    <subcellularLocation>
        <location evidence="1">Cell inner membrane</location>
        <topology evidence="1">Multi-pass membrane protein</topology>
    </subcellularLocation>
</comment>
<evidence type="ECO:0000313" key="9">
    <source>
        <dbReference type="EMBL" id="RNF39775.1"/>
    </source>
</evidence>
<evidence type="ECO:0000256" key="7">
    <source>
        <dbReference type="SAM" id="Phobius"/>
    </source>
</evidence>
<feature type="transmembrane region" description="Helical" evidence="7">
    <location>
        <begin position="222"/>
        <end position="246"/>
    </location>
</feature>
<evidence type="ECO:0000313" key="10">
    <source>
        <dbReference type="Proteomes" id="UP000275473"/>
    </source>
</evidence>
<evidence type="ECO:0000256" key="4">
    <source>
        <dbReference type="ARBA" id="ARBA00022692"/>
    </source>
</evidence>
<dbReference type="PANTHER" id="PTHR33362">
    <property type="entry name" value="SIALIC ACID TRAP TRANSPORTER PERMEASE PROTEIN SIAT-RELATED"/>
    <property type="match status" value="1"/>
</dbReference>
<feature type="transmembrane region" description="Helical" evidence="7">
    <location>
        <begin position="281"/>
        <end position="302"/>
    </location>
</feature>
<feature type="transmembrane region" description="Helical" evidence="7">
    <location>
        <begin position="101"/>
        <end position="125"/>
    </location>
</feature>
<gene>
    <name evidence="9" type="ORF">EEX84_07350</name>
</gene>
<keyword evidence="4 7" id="KW-0812">Transmembrane</keyword>
<dbReference type="OrthoDB" id="9785600at2"/>
<evidence type="ECO:0000259" key="8">
    <source>
        <dbReference type="Pfam" id="PF06808"/>
    </source>
</evidence>
<dbReference type="Pfam" id="PF06808">
    <property type="entry name" value="DctM"/>
    <property type="match status" value="1"/>
</dbReference>
<keyword evidence="2" id="KW-1003">Cell membrane</keyword>
<evidence type="ECO:0000256" key="2">
    <source>
        <dbReference type="ARBA" id="ARBA00022475"/>
    </source>
</evidence>
<feature type="transmembrane region" description="Helical" evidence="7">
    <location>
        <begin position="6"/>
        <end position="39"/>
    </location>
</feature>
<feature type="transmembrane region" description="Helical" evidence="7">
    <location>
        <begin position="177"/>
        <end position="201"/>
    </location>
</feature>
<dbReference type="PIRSF" id="PIRSF006066">
    <property type="entry name" value="HI0050"/>
    <property type="match status" value="1"/>
</dbReference>
<sequence length="438" mass="46686">MEWWAVIILFFVLLMVFVMIGFPVAFAFLAVNMILVIIFINFDSGMQTLVLSAFRSLGSFTLTPIPLFILMGEVLFHSGLVMKLLDVLSRWMGRIPSRLSILTMASGTMFAALSGSAVANAAMLGSSMVPEMQKRGYHLKMSVGPILGAGSLATIIPPSTTAILLGGLGGISVGDLLIGGILPGLLLATLMIVYFMVIGAFDSSLAPKYEVEKSSWKERIRGLIFDAFPLLGLIFLVVWLIFSGFATPTESAAIGALGALILPALYGKLNKDVIKKTMIGTIKVSGMILLILAASAGFSQLLAFTGATSGLVNAVLSLDTAPILSIIGMLLIVLILGTFIEPISILMITTPLFIPVVFALDFDLVWFGILVLICLGIGNITPPFGLLLFVIRGVLPSDVSMKEIYKSVMGVITVSLCGVIIIMVFPEIVTWLPSVGSE</sequence>
<reference evidence="9 10" key="1">
    <citation type="journal article" date="2018" name="Int. J. Syst. Evol. Microbiol.">
        <title>Planococcus salinus sp. nov., a moderately halophilic bacterium isolated from a saline-alkali soil.</title>
        <authorList>
            <person name="Gan L."/>
        </authorList>
    </citation>
    <scope>NUCLEOTIDE SEQUENCE [LARGE SCALE GENOMIC DNA]</scope>
    <source>
        <strain evidence="9 10">LCB217</strain>
    </source>
</reference>
<keyword evidence="6 7" id="KW-0472">Membrane</keyword>
<dbReference type="NCBIfam" id="TIGR00786">
    <property type="entry name" value="dctM"/>
    <property type="match status" value="1"/>
</dbReference>
<keyword evidence="5 7" id="KW-1133">Transmembrane helix</keyword>
<feature type="domain" description="TRAP C4-dicarboxylate transport system permease DctM subunit" evidence="8">
    <location>
        <begin position="11"/>
        <end position="428"/>
    </location>
</feature>
<keyword evidence="3" id="KW-0997">Cell inner membrane</keyword>
<dbReference type="PANTHER" id="PTHR33362:SF5">
    <property type="entry name" value="C4-DICARBOXYLATE TRAP TRANSPORTER LARGE PERMEASE PROTEIN DCTM"/>
    <property type="match status" value="1"/>
</dbReference>
<feature type="transmembrane region" description="Helical" evidence="7">
    <location>
        <begin position="407"/>
        <end position="432"/>
    </location>
</feature>
<feature type="transmembrane region" description="Helical" evidence="7">
    <location>
        <begin position="146"/>
        <end position="171"/>
    </location>
</feature>
<comment type="caution">
    <text evidence="9">The sequence shown here is derived from an EMBL/GenBank/DDBJ whole genome shotgun (WGS) entry which is preliminary data.</text>
</comment>
<dbReference type="GO" id="GO:0022857">
    <property type="term" value="F:transmembrane transporter activity"/>
    <property type="evidence" value="ECO:0007669"/>
    <property type="project" value="TreeGrafter"/>
</dbReference>
<evidence type="ECO:0000256" key="3">
    <source>
        <dbReference type="ARBA" id="ARBA00022519"/>
    </source>
</evidence>
<dbReference type="EMBL" id="RIAX01000004">
    <property type="protein sequence ID" value="RNF39775.1"/>
    <property type="molecule type" value="Genomic_DNA"/>
</dbReference>
<dbReference type="Proteomes" id="UP000275473">
    <property type="component" value="Unassembled WGS sequence"/>
</dbReference>
<keyword evidence="10" id="KW-1185">Reference proteome</keyword>
<dbReference type="InterPro" id="IPR010656">
    <property type="entry name" value="DctM"/>
</dbReference>